<feature type="region of interest" description="Disordered" evidence="12">
    <location>
        <begin position="42"/>
        <end position="120"/>
    </location>
</feature>
<dbReference type="EC" id="6.1.1.12" evidence="3"/>
<dbReference type="GO" id="GO:0005829">
    <property type="term" value="C:cytosol"/>
    <property type="evidence" value="ECO:0007669"/>
    <property type="project" value="TreeGrafter"/>
</dbReference>
<comment type="subcellular location">
    <subcellularLocation>
        <location evidence="1">Cytoplasm</location>
    </subcellularLocation>
</comment>
<evidence type="ECO:0000256" key="12">
    <source>
        <dbReference type="SAM" id="MobiDB-lite"/>
    </source>
</evidence>
<dbReference type="Pfam" id="PF09924">
    <property type="entry name" value="LPG_synthase_C"/>
    <property type="match status" value="1"/>
</dbReference>
<dbReference type="PRINTS" id="PR01042">
    <property type="entry name" value="TRNASYNTHASP"/>
</dbReference>
<dbReference type="InterPro" id="IPR002312">
    <property type="entry name" value="Asp/Asn-tRNA-synth_IIb"/>
</dbReference>
<evidence type="ECO:0000256" key="2">
    <source>
        <dbReference type="ARBA" id="ARBA00005312"/>
    </source>
</evidence>
<comment type="similarity">
    <text evidence="2">Belongs to the class-II aminoacyl-tRNA synthetase family. Type 2 subfamily.</text>
</comment>
<evidence type="ECO:0000256" key="9">
    <source>
        <dbReference type="ARBA" id="ARBA00023146"/>
    </source>
</evidence>
<dbReference type="CDD" id="cd04320">
    <property type="entry name" value="AspRS_cyto_N"/>
    <property type="match status" value="1"/>
</dbReference>
<comment type="caution">
    <text evidence="14">The sequence shown here is derived from an EMBL/GenBank/DDBJ whole genome shotgun (WGS) entry which is preliminary data.</text>
</comment>
<dbReference type="GO" id="GO:0006422">
    <property type="term" value="P:aspartyl-tRNA aminoacylation"/>
    <property type="evidence" value="ECO:0007669"/>
    <property type="project" value="InterPro"/>
</dbReference>
<gene>
    <name evidence="14" type="ORF">AOCH_003082</name>
</gene>
<proteinExistence type="inferred from homology"/>
<keyword evidence="9" id="KW-0030">Aminoacyl-tRNA synthetase</keyword>
<evidence type="ECO:0000256" key="4">
    <source>
        <dbReference type="ARBA" id="ARBA00022490"/>
    </source>
</evidence>
<dbReference type="AlphaFoldDB" id="A0A0F8U0F9"/>
<dbReference type="PANTHER" id="PTHR43450">
    <property type="entry name" value="ASPARTYL-TRNA SYNTHETASE"/>
    <property type="match status" value="1"/>
</dbReference>
<dbReference type="CDD" id="cd00776">
    <property type="entry name" value="AsxRS_core"/>
    <property type="match status" value="1"/>
</dbReference>
<evidence type="ECO:0000313" key="15">
    <source>
        <dbReference type="Proteomes" id="UP000034947"/>
    </source>
</evidence>
<keyword evidence="6" id="KW-0547">Nucleotide-binding</keyword>
<feature type="domain" description="Aminoacyl-transfer RNA synthetases class-II family profile" evidence="13">
    <location>
        <begin position="292"/>
        <end position="602"/>
    </location>
</feature>
<dbReference type="NCBIfam" id="TIGR00458">
    <property type="entry name" value="aspS_nondisc"/>
    <property type="match status" value="1"/>
</dbReference>
<dbReference type="SUPFAM" id="SSF55681">
    <property type="entry name" value="Class II aaRS and biotin synthetases"/>
    <property type="match status" value="1"/>
</dbReference>
<dbReference type="InterPro" id="IPR004364">
    <property type="entry name" value="Aa-tRNA-synt_II"/>
</dbReference>
<evidence type="ECO:0000256" key="6">
    <source>
        <dbReference type="ARBA" id="ARBA00022741"/>
    </source>
</evidence>
<organism evidence="14 15">
    <name type="scientific">Aspergillus ochraceoroseus</name>
    <dbReference type="NCBI Taxonomy" id="138278"/>
    <lineage>
        <taxon>Eukaryota</taxon>
        <taxon>Fungi</taxon>
        <taxon>Dikarya</taxon>
        <taxon>Ascomycota</taxon>
        <taxon>Pezizomycotina</taxon>
        <taxon>Eurotiomycetes</taxon>
        <taxon>Eurotiomycetidae</taxon>
        <taxon>Eurotiales</taxon>
        <taxon>Aspergillaceae</taxon>
        <taxon>Aspergillus</taxon>
        <taxon>Aspergillus subgen. Nidulantes</taxon>
    </lineage>
</organism>
<dbReference type="InterPro" id="IPR004523">
    <property type="entry name" value="Asp-tRNA_synthase_2"/>
</dbReference>
<evidence type="ECO:0000256" key="11">
    <source>
        <dbReference type="ARBA" id="ARBA00070516"/>
    </source>
</evidence>
<evidence type="ECO:0000313" key="14">
    <source>
        <dbReference type="EMBL" id="KKK13058.1"/>
    </source>
</evidence>
<dbReference type="PROSITE" id="PS50862">
    <property type="entry name" value="AA_TRNA_LIGASE_II"/>
    <property type="match status" value="1"/>
</dbReference>
<dbReference type="EMBL" id="JYKN01003325">
    <property type="protein sequence ID" value="KKK13058.1"/>
    <property type="molecule type" value="Genomic_DNA"/>
</dbReference>
<dbReference type="VEuPathDB" id="FungiDB:P175DRAFT_0531952"/>
<feature type="region of interest" description="Disordered" evidence="12">
    <location>
        <begin position="1"/>
        <end position="27"/>
    </location>
</feature>
<dbReference type="InterPro" id="IPR045864">
    <property type="entry name" value="aa-tRNA-synth_II/BPL/LPL"/>
</dbReference>
<evidence type="ECO:0000256" key="8">
    <source>
        <dbReference type="ARBA" id="ARBA00022917"/>
    </source>
</evidence>
<evidence type="ECO:0000256" key="5">
    <source>
        <dbReference type="ARBA" id="ARBA00022598"/>
    </source>
</evidence>
<feature type="compositionally biased region" description="Polar residues" evidence="12">
    <location>
        <begin position="78"/>
        <end position="96"/>
    </location>
</feature>
<evidence type="ECO:0000256" key="1">
    <source>
        <dbReference type="ARBA" id="ARBA00004496"/>
    </source>
</evidence>
<dbReference type="SUPFAM" id="SSF50249">
    <property type="entry name" value="Nucleic acid-binding proteins"/>
    <property type="match status" value="1"/>
</dbReference>
<evidence type="ECO:0000256" key="7">
    <source>
        <dbReference type="ARBA" id="ARBA00022840"/>
    </source>
</evidence>
<dbReference type="GO" id="GO:0003723">
    <property type="term" value="F:RNA binding"/>
    <property type="evidence" value="ECO:0007669"/>
    <property type="project" value="TreeGrafter"/>
</dbReference>
<evidence type="ECO:0000256" key="10">
    <source>
        <dbReference type="ARBA" id="ARBA00047904"/>
    </source>
</evidence>
<reference evidence="14 15" key="1">
    <citation type="submission" date="2015-02" db="EMBL/GenBank/DDBJ databases">
        <title>Draft Genome Sequences of Two Closely-Related Aflatoxigenic Aspergillus Species Obtained from the Cote d'Ivoire.</title>
        <authorList>
            <person name="Moore G.G."/>
            <person name="Beltz S.B."/>
            <person name="Mack B.M."/>
        </authorList>
    </citation>
    <scope>NUCLEOTIDE SEQUENCE [LARGE SCALE GENOMIC DNA]</scope>
    <source>
        <strain evidence="14 15">SRRC1432</strain>
    </source>
</reference>
<keyword evidence="8" id="KW-0648">Protein biosynthesis</keyword>
<evidence type="ECO:0000259" key="13">
    <source>
        <dbReference type="PROSITE" id="PS50862"/>
    </source>
</evidence>
<accession>A0A0F8U0F9</accession>
<dbReference type="InterPro" id="IPR012340">
    <property type="entry name" value="NA-bd_OB-fold"/>
</dbReference>
<keyword evidence="7" id="KW-0067">ATP-binding</keyword>
<name>A0A0F8U0F9_9EURO</name>
<dbReference type="PANTHER" id="PTHR43450:SF2">
    <property type="entry name" value="ASPARTATE--TRNA LIGASE"/>
    <property type="match status" value="1"/>
</dbReference>
<protein>
    <recommendedName>
        <fullName evidence="11">Probable aspartate--tRNA ligase, cytoplasmic</fullName>
        <ecNumber evidence="3">6.1.1.12</ecNumber>
    </recommendedName>
</protein>
<dbReference type="Gene3D" id="3.30.930.10">
    <property type="entry name" value="Bira Bifunctional Protein, Domain 2"/>
    <property type="match status" value="1"/>
</dbReference>
<dbReference type="GO" id="GO:0017101">
    <property type="term" value="C:aminoacyl-tRNA synthetase multienzyme complex"/>
    <property type="evidence" value="ECO:0007669"/>
    <property type="project" value="TreeGrafter"/>
</dbReference>
<keyword evidence="15" id="KW-1185">Reference proteome</keyword>
<dbReference type="GO" id="GO:0004815">
    <property type="term" value="F:aspartate-tRNA ligase activity"/>
    <property type="evidence" value="ECO:0007669"/>
    <property type="project" value="UniProtKB-EC"/>
</dbReference>
<sequence length="957" mass="107842">MNDTMSASTSSTSRDTEGSHSTGSASWHFSWHRILPLLKRHDHEVESDEEPAEYPPGSQNQQRRRPSRDARKEAAASSHISSRTGSSLPSQPAQEESSTRPRRFSPVEESPETKHRYGDLPLVQSQDIQKHTMKTNLIPLHCIAEDLIEHSIAFRARVHTVRRMSANLLFLLFRREITTVQGVLSTTPGVCSAQMVEWARHLSKGTIVEVHGVVCQPQHPITGATFPTMEVCVERLYAVIRCEENIPFSVYEAELCPEELRGARDHCPVIPDHTRLQNRILDLRTQTSQSIFRIQAAICKLFRECLDRQGFLEIHTPKLQSTATESRASVFGVQYFDRTAYLAQSSQLAKQMAIAADFDRVYEIGAAFRAENANTAGHLTEYTGLDIEMTIDHNYHEMLEILDSVLKNIFAGIYQDYRRELGLVKTQFLCKDLVWLDRTPILQYKDAIRLLNDSGWLNEDRAPLSDDEGLCVRDELRLGELVKSRYGTDYYILDRFPKSARPFYTMPSPLNPEFTNSFDMFVRGQEIASGGQRIHDFQMLKQSLQAAGIQEVDLEEYMQGLRLAASPHAGAGIGLERLLMLVLDLKDIRLASLFHRDSKSFPATPSRAELRHPGASTLRLAGPKKEALETALPLPALEDLVANYGDAASTSWSEARYQIWRDPATGAAISYVPLNGRVIIPGNPLCDPGQSEDTIQSFLVWLNRHHTKRKPIWMLISGQVEAFLCDKLGWSSFSCVAEDRITPAANSAASMHRDLARKLQHVKHEGVRVISLPQGQSPDDDTRGRIDRRIQDWLQTSSHGDQMHLSRIDPWRDPSHRWYFYAVDRQGVVCAFVGLAMLATWNGWQIKYSWDFPDSPSGAIEWVINHAIQTAASKVGGKSFTFGPGATARLRPGHVAKGNNITALEHTYQAVVAQFHLTRKSEFRFKLGASEDPLWIAYPRGALGSRGIRAILEFFKE</sequence>
<dbReference type="Pfam" id="PF00152">
    <property type="entry name" value="tRNA-synt_2"/>
    <property type="match status" value="1"/>
</dbReference>
<comment type="catalytic activity">
    <reaction evidence="10">
        <text>tRNA(Asp) + L-aspartate + ATP = L-aspartyl-tRNA(Asp) + AMP + diphosphate</text>
        <dbReference type="Rhea" id="RHEA:19649"/>
        <dbReference type="Rhea" id="RHEA-COMP:9660"/>
        <dbReference type="Rhea" id="RHEA-COMP:9678"/>
        <dbReference type="ChEBI" id="CHEBI:29991"/>
        <dbReference type="ChEBI" id="CHEBI:30616"/>
        <dbReference type="ChEBI" id="CHEBI:33019"/>
        <dbReference type="ChEBI" id="CHEBI:78442"/>
        <dbReference type="ChEBI" id="CHEBI:78516"/>
        <dbReference type="ChEBI" id="CHEBI:456215"/>
        <dbReference type="EC" id="6.1.1.12"/>
    </reaction>
</comment>
<keyword evidence="5" id="KW-0436">Ligase</keyword>
<dbReference type="InterPro" id="IPR006195">
    <property type="entry name" value="aa-tRNA-synth_II"/>
</dbReference>
<evidence type="ECO:0000256" key="3">
    <source>
        <dbReference type="ARBA" id="ARBA00012841"/>
    </source>
</evidence>
<dbReference type="FunFam" id="3.30.930.10:FF:000038">
    <property type="entry name" value="Aspartate--tRNA ligase"/>
    <property type="match status" value="1"/>
</dbReference>
<dbReference type="GO" id="GO:0005524">
    <property type="term" value="F:ATP binding"/>
    <property type="evidence" value="ECO:0007669"/>
    <property type="project" value="UniProtKB-KW"/>
</dbReference>
<keyword evidence="4" id="KW-0963">Cytoplasm</keyword>
<dbReference type="Proteomes" id="UP000034947">
    <property type="component" value="Unassembled WGS sequence"/>
</dbReference>
<dbReference type="InterPro" id="IPR024320">
    <property type="entry name" value="LPG_synthase_C"/>
</dbReference>
<dbReference type="Gene3D" id="2.40.50.140">
    <property type="entry name" value="Nucleic acid-binding proteins"/>
    <property type="match status" value="1"/>
</dbReference>